<gene>
    <name evidence="3" type="ORF">D9613_011710</name>
</gene>
<evidence type="ECO:0000313" key="4">
    <source>
        <dbReference type="Proteomes" id="UP000521872"/>
    </source>
</evidence>
<reference evidence="3 4" key="1">
    <citation type="submission" date="2019-12" db="EMBL/GenBank/DDBJ databases">
        <authorList>
            <person name="Floudas D."/>
            <person name="Bentzer J."/>
            <person name="Ahren D."/>
            <person name="Johansson T."/>
            <person name="Persson P."/>
            <person name="Tunlid A."/>
        </authorList>
    </citation>
    <scope>NUCLEOTIDE SEQUENCE [LARGE SCALE GENOMIC DNA]</scope>
    <source>
        <strain evidence="3 4">CBS 102.39</strain>
    </source>
</reference>
<evidence type="ECO:0000313" key="3">
    <source>
        <dbReference type="EMBL" id="KAF4612678.1"/>
    </source>
</evidence>
<evidence type="ECO:0000256" key="1">
    <source>
        <dbReference type="SAM" id="MobiDB-lite"/>
    </source>
</evidence>
<sequence>MSEFHVREAASSYENTTPKVKPAPKTSKIPSKFFYAASNDGTDENLLVLLHGLGDTEIPFSKLGKSLKLPQTAVLALRAPEQVPFLYEDAFQWYTSFDDLGETILHPNPTPALQFMHKVVDHLITDCAWPASRIHFFGFAQGGSVAAEFVLERWKRELESQKKRITSGTAGGETQPLEAFGSVTSISGPLLSYPTPSKPSPTPALVVHRSPPAETALPSGALEAFKKGFSTVIDSKLGPKPEGMPASRQEWESIMRFWSERLSKRTVSGLYEVMTGAAAS</sequence>
<dbReference type="SUPFAM" id="SSF53474">
    <property type="entry name" value="alpha/beta-Hydrolases"/>
    <property type="match status" value="1"/>
</dbReference>
<dbReference type="GO" id="GO:0016787">
    <property type="term" value="F:hydrolase activity"/>
    <property type="evidence" value="ECO:0007669"/>
    <property type="project" value="InterPro"/>
</dbReference>
<dbReference type="Gene3D" id="3.40.50.1820">
    <property type="entry name" value="alpha/beta hydrolase"/>
    <property type="match status" value="1"/>
</dbReference>
<accession>A0A8H4QKQ7</accession>
<dbReference type="AlphaFoldDB" id="A0A8H4QKQ7"/>
<protein>
    <recommendedName>
        <fullName evidence="2">Phospholipase/carboxylesterase/thioesterase domain-containing protein</fullName>
    </recommendedName>
</protein>
<feature type="domain" description="Phospholipase/carboxylesterase/thioesterase" evidence="2">
    <location>
        <begin position="39"/>
        <end position="151"/>
    </location>
</feature>
<feature type="region of interest" description="Disordered" evidence="1">
    <location>
        <begin position="1"/>
        <end position="25"/>
    </location>
</feature>
<evidence type="ECO:0000259" key="2">
    <source>
        <dbReference type="Pfam" id="PF02230"/>
    </source>
</evidence>
<keyword evidence="4" id="KW-1185">Reference proteome</keyword>
<comment type="caution">
    <text evidence="3">The sequence shown here is derived from an EMBL/GenBank/DDBJ whole genome shotgun (WGS) entry which is preliminary data.</text>
</comment>
<dbReference type="InterPro" id="IPR003140">
    <property type="entry name" value="PLipase/COase/thioEstase"/>
</dbReference>
<dbReference type="EMBL" id="JAACJL010000047">
    <property type="protein sequence ID" value="KAF4612678.1"/>
    <property type="molecule type" value="Genomic_DNA"/>
</dbReference>
<proteinExistence type="predicted"/>
<organism evidence="3 4">
    <name type="scientific">Agrocybe pediades</name>
    <dbReference type="NCBI Taxonomy" id="84607"/>
    <lineage>
        <taxon>Eukaryota</taxon>
        <taxon>Fungi</taxon>
        <taxon>Dikarya</taxon>
        <taxon>Basidiomycota</taxon>
        <taxon>Agaricomycotina</taxon>
        <taxon>Agaricomycetes</taxon>
        <taxon>Agaricomycetidae</taxon>
        <taxon>Agaricales</taxon>
        <taxon>Agaricineae</taxon>
        <taxon>Strophariaceae</taxon>
        <taxon>Agrocybe</taxon>
    </lineage>
</organism>
<dbReference type="InterPro" id="IPR029058">
    <property type="entry name" value="AB_hydrolase_fold"/>
</dbReference>
<dbReference type="Proteomes" id="UP000521872">
    <property type="component" value="Unassembled WGS sequence"/>
</dbReference>
<dbReference type="Pfam" id="PF02230">
    <property type="entry name" value="Abhydrolase_2"/>
    <property type="match status" value="1"/>
</dbReference>
<name>A0A8H4QKQ7_9AGAR</name>